<dbReference type="Gene3D" id="3.60.21.10">
    <property type="match status" value="1"/>
</dbReference>
<dbReference type="PROSITE" id="PS51257">
    <property type="entry name" value="PROKAR_LIPOPROTEIN"/>
    <property type="match status" value="1"/>
</dbReference>
<evidence type="ECO:0000313" key="3">
    <source>
        <dbReference type="EMBL" id="SFC05820.1"/>
    </source>
</evidence>
<dbReference type="PANTHER" id="PTHR11575">
    <property type="entry name" value="5'-NUCLEOTIDASE-RELATED"/>
    <property type="match status" value="1"/>
</dbReference>
<dbReference type="Proteomes" id="UP000199058">
    <property type="component" value="Unassembled WGS sequence"/>
</dbReference>
<evidence type="ECO:0000256" key="1">
    <source>
        <dbReference type="ARBA" id="ARBA00022729"/>
    </source>
</evidence>
<dbReference type="STRING" id="1122252.SAMN05660443_1366"/>
<dbReference type="InterPro" id="IPR019546">
    <property type="entry name" value="TAT_signal_bac_arc"/>
</dbReference>
<dbReference type="RefSeq" id="WP_091961054.1">
    <property type="nucleotide sequence ID" value="NZ_FOLH01000002.1"/>
</dbReference>
<evidence type="ECO:0000256" key="2">
    <source>
        <dbReference type="SAM" id="SignalP"/>
    </source>
</evidence>
<dbReference type="PROSITE" id="PS51318">
    <property type="entry name" value="TAT"/>
    <property type="match status" value="1"/>
</dbReference>
<feature type="signal peptide" evidence="2">
    <location>
        <begin position="1"/>
        <end position="17"/>
    </location>
</feature>
<feature type="chain" id="PRO_5011675522" evidence="2">
    <location>
        <begin position="18"/>
        <end position="555"/>
    </location>
</feature>
<dbReference type="GO" id="GO:0016787">
    <property type="term" value="F:hydrolase activity"/>
    <property type="evidence" value="ECO:0007669"/>
    <property type="project" value="InterPro"/>
</dbReference>
<dbReference type="OrthoDB" id="6132867at2"/>
<dbReference type="InterPro" id="IPR036907">
    <property type="entry name" value="5'-Nucleotdase_C_sf"/>
</dbReference>
<keyword evidence="4" id="KW-1185">Reference proteome</keyword>
<dbReference type="SUPFAM" id="SSF55816">
    <property type="entry name" value="5'-nucleotidase (syn. UDP-sugar hydrolase), C-terminal domain"/>
    <property type="match status" value="1"/>
</dbReference>
<dbReference type="NCBIfam" id="TIGR01409">
    <property type="entry name" value="TAT_signal_seq"/>
    <property type="match status" value="1"/>
</dbReference>
<dbReference type="SUPFAM" id="SSF56300">
    <property type="entry name" value="Metallo-dependent phosphatases"/>
    <property type="match status" value="1"/>
</dbReference>
<gene>
    <name evidence="3" type="ORF">SAMN05660443_1366</name>
</gene>
<dbReference type="Gene3D" id="3.90.780.10">
    <property type="entry name" value="5'-Nucleotidase, C-terminal domain"/>
    <property type="match status" value="1"/>
</dbReference>
<keyword evidence="1 2" id="KW-0732">Signal</keyword>
<reference evidence="3 4" key="1">
    <citation type="submission" date="2016-10" db="EMBL/GenBank/DDBJ databases">
        <authorList>
            <person name="de Groot N.N."/>
        </authorList>
    </citation>
    <scope>NUCLEOTIDE SEQUENCE [LARGE SCALE GENOMIC DNA]</scope>
    <source>
        <strain evidence="3 4">DSM 18438</strain>
    </source>
</reference>
<dbReference type="AlphaFoldDB" id="A0A1I1G9J0"/>
<dbReference type="GO" id="GO:0009166">
    <property type="term" value="P:nucleotide catabolic process"/>
    <property type="evidence" value="ECO:0007669"/>
    <property type="project" value="InterPro"/>
</dbReference>
<proteinExistence type="predicted"/>
<evidence type="ECO:0000313" key="4">
    <source>
        <dbReference type="Proteomes" id="UP000199058"/>
    </source>
</evidence>
<dbReference type="InterPro" id="IPR006311">
    <property type="entry name" value="TAT_signal"/>
</dbReference>
<dbReference type="GO" id="GO:0030288">
    <property type="term" value="C:outer membrane-bounded periplasmic space"/>
    <property type="evidence" value="ECO:0007669"/>
    <property type="project" value="TreeGrafter"/>
</dbReference>
<dbReference type="PANTHER" id="PTHR11575:SF42">
    <property type="entry name" value="SULFUR OXIDATION PROTEIN SOXB"/>
    <property type="match status" value="1"/>
</dbReference>
<dbReference type="InterPro" id="IPR006179">
    <property type="entry name" value="5_nucleotidase/apyrase"/>
</dbReference>
<accession>A0A1I1G9J0</accession>
<organism evidence="3 4">
    <name type="scientific">Marinospirillum celere</name>
    <dbReference type="NCBI Taxonomy" id="1122252"/>
    <lineage>
        <taxon>Bacteria</taxon>
        <taxon>Pseudomonadati</taxon>
        <taxon>Pseudomonadota</taxon>
        <taxon>Gammaproteobacteria</taxon>
        <taxon>Oceanospirillales</taxon>
        <taxon>Oceanospirillaceae</taxon>
        <taxon>Marinospirillum</taxon>
    </lineage>
</organism>
<dbReference type="InterPro" id="IPR029052">
    <property type="entry name" value="Metallo-depent_PP-like"/>
</dbReference>
<protein>
    <submittedName>
        <fullName evidence="3">Tat (Twin-arginine translocation) pathway signal sequence</fullName>
    </submittedName>
</protein>
<dbReference type="EMBL" id="FOLH01000002">
    <property type="protein sequence ID" value="SFC05820.1"/>
    <property type="molecule type" value="Genomic_DNA"/>
</dbReference>
<sequence length="555" mass="60324">MPKLSRRRFLQASLASAAATGLAGCASKGAARPSPPADGQLQLLFYADTHAHWLPVHSHPAANHLGPMSLLGQAPYLTESSRLSSLGIAETTSAAAWLTASAARQQSQQLGQMGGYAALASALQEKREAFGAEASLTLEGGQCWNGSGLAQMSAGRHGPLSSDWLGADVRVASEEQRLWPSAYKQLYSSFRRPVLTSDQPTAYFSKGGIEVAVVGVTDPSWQVGRFDEQDWLNSIQQQVDAAGQKAALVVVLSDAGTNPDFWLAQQLQGVDLILSSRGQDLWPQLVYPRQNTAAPIPVCLAGSQGQGFFTIQVRPGSYGWQLDAEFHPVWSRLTEEDAEVADQITRLRAPYAGWLDQPLGKAPGWLYRRDALAGSWDQLIAEALKTTGADLTFAPGLRQGLAVPPGVVITREHLLSLTGGYEAPVFNVGANRRQLRSRLESGASQWLGDQLYLHTSEDLPRLTGSHYVLRYQAQAGQRVSELEWPAASTTEQLRVSGWSRHYQGEGTPLWQLLEAWLRQQSEDWQLPEIEKPSLAFVEGHPGWHPEALLDEAGGS</sequence>
<name>A0A1I1G9J0_9GAMM</name>